<dbReference type="Pfam" id="PF13438">
    <property type="entry name" value="DUF4113"/>
    <property type="match status" value="1"/>
</dbReference>
<evidence type="ECO:0000256" key="4">
    <source>
        <dbReference type="ARBA" id="ARBA00023204"/>
    </source>
</evidence>
<reference evidence="7 8" key="1">
    <citation type="submission" date="2016-10" db="EMBL/GenBank/DDBJ databases">
        <authorList>
            <person name="Varghese N."/>
            <person name="Submissions S."/>
        </authorList>
    </citation>
    <scope>NUCLEOTIDE SEQUENCE [LARGE SCALE GENOMIC DNA]</scope>
    <source>
        <strain evidence="7 8">CIP 109853</strain>
    </source>
</reference>
<dbReference type="Pfam" id="PF11799">
    <property type="entry name" value="IMS_C"/>
    <property type="match status" value="1"/>
</dbReference>
<comment type="caution">
    <text evidence="7">The sequence shown here is derived from an EMBL/GenBank/DDBJ whole genome shotgun (WGS) entry which is preliminary data.</text>
</comment>
<evidence type="ECO:0000259" key="6">
    <source>
        <dbReference type="PROSITE" id="PS50173"/>
    </source>
</evidence>
<dbReference type="InterPro" id="IPR017961">
    <property type="entry name" value="DNA_pol_Y-fam_little_finger"/>
</dbReference>
<evidence type="ECO:0000256" key="3">
    <source>
        <dbReference type="ARBA" id="ARBA00023199"/>
    </source>
</evidence>
<dbReference type="InterPro" id="IPR001126">
    <property type="entry name" value="UmuC"/>
</dbReference>
<dbReference type="Gene3D" id="3.30.70.270">
    <property type="match status" value="1"/>
</dbReference>
<dbReference type="SUPFAM" id="SSF56672">
    <property type="entry name" value="DNA/RNA polymerases"/>
    <property type="match status" value="1"/>
</dbReference>
<evidence type="ECO:0000256" key="5">
    <source>
        <dbReference type="ARBA" id="ARBA00023236"/>
    </source>
</evidence>
<accession>A0ABY1BFJ8</accession>
<dbReference type="InterPro" id="IPR025188">
    <property type="entry name" value="DUF4113"/>
</dbReference>
<dbReference type="EMBL" id="FOFP01000009">
    <property type="protein sequence ID" value="SEQ73958.1"/>
    <property type="molecule type" value="Genomic_DNA"/>
</dbReference>
<keyword evidence="8" id="KW-1185">Reference proteome</keyword>
<evidence type="ECO:0000256" key="2">
    <source>
        <dbReference type="ARBA" id="ARBA00022763"/>
    </source>
</evidence>
<keyword evidence="4" id="KW-0234">DNA repair</keyword>
<keyword evidence="5" id="KW-0742">SOS response</keyword>
<dbReference type="Gene3D" id="1.10.150.20">
    <property type="entry name" value="5' to 3' exonuclease, C-terminal subdomain"/>
    <property type="match status" value="1"/>
</dbReference>
<keyword evidence="2" id="KW-0227">DNA damage</keyword>
<dbReference type="InterPro" id="IPR043128">
    <property type="entry name" value="Rev_trsase/Diguanyl_cyclase"/>
</dbReference>
<dbReference type="CDD" id="cd01700">
    <property type="entry name" value="PolY_Pol_V_umuC"/>
    <property type="match status" value="1"/>
</dbReference>
<dbReference type="PROSITE" id="PS50173">
    <property type="entry name" value="UMUC"/>
    <property type="match status" value="1"/>
</dbReference>
<feature type="domain" description="UmuC" evidence="6">
    <location>
        <begin position="14"/>
        <end position="196"/>
    </location>
</feature>
<sequence>MGGQLCGALNMSVFALIDCNAFYCSCERICQPALKQMPVVVVSNNDGCIIARTREAKALGIPMGAPYFKVRDQLAAAGVAVRSSNYTLYADISNRVMRTIAELVPAIEVYSVDECWADLTGIVDLAGLGVQIRTRLLRDVGMPVGVGISTTKTLAKLANWAAKKWPATGGVVDLTASARQAKLLRIAPLNEVWGIGRRLAPQLQALGMSTAWDLAQYDIATLRKTFGVTLERTARELRGESCLQMSEGPPPKQAICSSKMFGHRLYELAPIREALATYVTRAAEKLRSQASLCGAIQVGLRTQAHNLHLPRYANALSVALHSPTDDTRDILAPALRALEAIYRPGFAYSKCSILLTDLSRRGEMTMDLFASAPRPGSERLMAVVDAINKREGRGTVRLGRVPVAPAWAMRREMKSQCYTTRWDEVIGVRG</sequence>
<dbReference type="Pfam" id="PF00817">
    <property type="entry name" value="IMS"/>
    <property type="match status" value="1"/>
</dbReference>
<dbReference type="InterPro" id="IPR043502">
    <property type="entry name" value="DNA/RNA_pol_sf"/>
</dbReference>
<dbReference type="Gene3D" id="3.40.1170.60">
    <property type="match status" value="1"/>
</dbReference>
<dbReference type="InterPro" id="IPR050116">
    <property type="entry name" value="DNA_polymerase-Y"/>
</dbReference>
<keyword evidence="3" id="KW-0741">SOS mutagenesis</keyword>
<proteinExistence type="inferred from homology"/>
<protein>
    <submittedName>
        <fullName evidence="7">DNA polymerase V</fullName>
    </submittedName>
</protein>
<evidence type="ECO:0000256" key="1">
    <source>
        <dbReference type="ARBA" id="ARBA00010945"/>
    </source>
</evidence>
<gene>
    <name evidence="7" type="ORF">SAMN05216600_10985</name>
</gene>
<name>A0ABY1BFJ8_9PSED</name>
<evidence type="ECO:0000313" key="8">
    <source>
        <dbReference type="Proteomes" id="UP000198512"/>
    </source>
</evidence>
<evidence type="ECO:0000313" key="7">
    <source>
        <dbReference type="EMBL" id="SEQ73958.1"/>
    </source>
</evidence>
<comment type="similarity">
    <text evidence="1">Belongs to the DNA polymerase type-Y family.</text>
</comment>
<organism evidence="7 8">
    <name type="scientific">Pseudomonas cuatrocienegasensis</name>
    <dbReference type="NCBI Taxonomy" id="543360"/>
    <lineage>
        <taxon>Bacteria</taxon>
        <taxon>Pseudomonadati</taxon>
        <taxon>Pseudomonadota</taxon>
        <taxon>Gammaproteobacteria</taxon>
        <taxon>Pseudomonadales</taxon>
        <taxon>Pseudomonadaceae</taxon>
        <taxon>Pseudomonas</taxon>
    </lineage>
</organism>
<dbReference type="PANTHER" id="PTHR11076:SF34">
    <property type="entry name" value="PROTEIN UMUC"/>
    <property type="match status" value="1"/>
</dbReference>
<dbReference type="Proteomes" id="UP000198512">
    <property type="component" value="Unassembled WGS sequence"/>
</dbReference>
<dbReference type="PANTHER" id="PTHR11076">
    <property type="entry name" value="DNA REPAIR POLYMERASE UMUC / TRANSFERASE FAMILY MEMBER"/>
    <property type="match status" value="1"/>
</dbReference>
<dbReference type="NCBIfam" id="NF002955">
    <property type="entry name" value="PRK03609.1"/>
    <property type="match status" value="1"/>
</dbReference>